<feature type="compositionally biased region" description="Acidic residues" evidence="16">
    <location>
        <begin position="551"/>
        <end position="569"/>
    </location>
</feature>
<dbReference type="InParanoid" id="A0A7R8Z0I9"/>
<dbReference type="InterPro" id="IPR038718">
    <property type="entry name" value="SNF2-like_sf"/>
</dbReference>
<evidence type="ECO:0000256" key="12">
    <source>
        <dbReference type="ARBA" id="ARBA00023242"/>
    </source>
</evidence>
<dbReference type="SMART" id="SM00490">
    <property type="entry name" value="HELICc"/>
    <property type="match status" value="1"/>
</dbReference>
<comment type="subcellular location">
    <subcellularLocation>
        <location evidence="1">Nucleus</location>
    </subcellularLocation>
</comment>
<name>A0A7R8Z0I9_HERIL</name>
<keyword evidence="20" id="KW-1185">Reference proteome</keyword>
<evidence type="ECO:0000256" key="16">
    <source>
        <dbReference type="SAM" id="MobiDB-lite"/>
    </source>
</evidence>
<dbReference type="GO" id="GO:0003677">
    <property type="term" value="F:DNA binding"/>
    <property type="evidence" value="ECO:0007669"/>
    <property type="project" value="UniProtKB-KW"/>
</dbReference>
<feature type="compositionally biased region" description="Basic and acidic residues" evidence="16">
    <location>
        <begin position="171"/>
        <end position="186"/>
    </location>
</feature>
<feature type="compositionally biased region" description="Acidic residues" evidence="16">
    <location>
        <begin position="113"/>
        <end position="125"/>
    </location>
</feature>
<protein>
    <recommendedName>
        <fullName evidence="13">Transcription termination factor 2</fullName>
    </recommendedName>
    <alternativeName>
        <fullName evidence="15">RNA polymerase II termination factor</fullName>
    </alternativeName>
    <alternativeName>
        <fullName evidence="14">Transcription release factor 2</fullName>
    </alternativeName>
</protein>
<dbReference type="SMART" id="SM00487">
    <property type="entry name" value="DEXDc"/>
    <property type="match status" value="1"/>
</dbReference>
<feature type="compositionally biased region" description="Acidic residues" evidence="16">
    <location>
        <begin position="148"/>
        <end position="160"/>
    </location>
</feature>
<dbReference type="GO" id="GO:0004386">
    <property type="term" value="F:helicase activity"/>
    <property type="evidence" value="ECO:0007669"/>
    <property type="project" value="UniProtKB-KW"/>
</dbReference>
<evidence type="ECO:0000256" key="7">
    <source>
        <dbReference type="ARBA" id="ARBA00022806"/>
    </source>
</evidence>
<dbReference type="SUPFAM" id="SSF52540">
    <property type="entry name" value="P-loop containing nucleoside triphosphate hydrolases"/>
    <property type="match status" value="2"/>
</dbReference>
<dbReference type="CDD" id="cd18793">
    <property type="entry name" value="SF2_C_SNF"/>
    <property type="match status" value="1"/>
</dbReference>
<evidence type="ECO:0000259" key="17">
    <source>
        <dbReference type="PROSITE" id="PS51192"/>
    </source>
</evidence>
<feature type="region of interest" description="Disordered" evidence="16">
    <location>
        <begin position="307"/>
        <end position="327"/>
    </location>
</feature>
<dbReference type="InterPro" id="IPR049730">
    <property type="entry name" value="SNF2/RAD54-like_C"/>
</dbReference>
<evidence type="ECO:0000256" key="8">
    <source>
        <dbReference type="ARBA" id="ARBA00022840"/>
    </source>
</evidence>
<evidence type="ECO:0000256" key="2">
    <source>
        <dbReference type="ARBA" id="ARBA00007025"/>
    </source>
</evidence>
<dbReference type="InterPro" id="IPR050628">
    <property type="entry name" value="SNF2_RAD54_helicase_TF"/>
</dbReference>
<dbReference type="InterPro" id="IPR000330">
    <property type="entry name" value="SNF2_N"/>
</dbReference>
<accession>A0A7R8Z0I9</accession>
<dbReference type="InterPro" id="IPR027417">
    <property type="entry name" value="P-loop_NTPase"/>
</dbReference>
<dbReference type="GO" id="GO:0005524">
    <property type="term" value="F:ATP binding"/>
    <property type="evidence" value="ECO:0007669"/>
    <property type="project" value="UniProtKB-KW"/>
</dbReference>
<dbReference type="GO" id="GO:0016787">
    <property type="term" value="F:hydrolase activity"/>
    <property type="evidence" value="ECO:0007669"/>
    <property type="project" value="UniProtKB-KW"/>
</dbReference>
<keyword evidence="5" id="KW-0547">Nucleotide-binding</keyword>
<reference evidence="19 20" key="1">
    <citation type="submission" date="2020-11" db="EMBL/GenBank/DDBJ databases">
        <authorList>
            <person name="Wallbank WR R."/>
            <person name="Pardo Diaz C."/>
            <person name="Kozak K."/>
            <person name="Martin S."/>
            <person name="Jiggins C."/>
            <person name="Moest M."/>
            <person name="Warren A I."/>
            <person name="Generalovic N T."/>
            <person name="Byers J.R.P. K."/>
            <person name="Montejo-Kovacevich G."/>
            <person name="Yen C E."/>
        </authorList>
    </citation>
    <scope>NUCLEOTIDE SEQUENCE [LARGE SCALE GENOMIC DNA]</scope>
</reference>
<dbReference type="GO" id="GO:0008094">
    <property type="term" value="F:ATP-dependent activity, acting on DNA"/>
    <property type="evidence" value="ECO:0007669"/>
    <property type="project" value="UniProtKB-ARBA"/>
</dbReference>
<evidence type="ECO:0000313" key="20">
    <source>
        <dbReference type="Proteomes" id="UP000594454"/>
    </source>
</evidence>
<feature type="compositionally biased region" description="Basic and acidic residues" evidence="16">
    <location>
        <begin position="197"/>
        <end position="207"/>
    </location>
</feature>
<dbReference type="PANTHER" id="PTHR45626:SF50">
    <property type="entry name" value="TRANSCRIPTION TERMINATION FACTOR 2"/>
    <property type="match status" value="1"/>
</dbReference>
<dbReference type="InterPro" id="IPR001650">
    <property type="entry name" value="Helicase_C-like"/>
</dbReference>
<dbReference type="GO" id="GO:0006281">
    <property type="term" value="P:DNA repair"/>
    <property type="evidence" value="ECO:0007669"/>
    <property type="project" value="TreeGrafter"/>
</dbReference>
<sequence>MSMSNSFTTYRKPSDEVITSDEDEVIEDSFSANSVRNSRSRYKQRSENSTILNSSTEIVESSESDDEPIGRIKNSNRKARVLTDSESNISENDESPKQSKRNSSSMSKLALSEDSEGNLTEEDDEFERRALSPRTRMSITGFRPRDISDDESDFIDDSSEENSVLQNEPSQPHEEKVPVEHSKVENSDPFSEEEDELHSFDPEKPPKEGSPSLLLSNSLKGANDSTDGKFYRKGVNSRSSLDDKSDLPNRMSMNFNSSIASKLSSTVINPHIDKKANESSGIVCLNSPSVESPVTLLPLKGETIEISSSSETSLGSTSTPTRGNSKNLIQPKIKSLLQRANNSAVEGAAPIKYVSREYYDTQLKKLSELKTEWTTCENLINTLGSKLPDKGKRMSGRGERLKAEIEKLALYISTLKVDDSFVKEEKPLVKPEVPPMKLNAPSWEELTNAANAIQPTHTGKVGMANFIAQKTLTIERLKDIHGSLETCPTENILADDPKYLNVTLMNHQKHALAWMYWREKQKPPGGILADDMGLGKTLTMISLVLASSQREEEESEQSEEDSEIEDEDSASNWSRKGKREYYYGGTLVVCPASLIRQWENEVSNRVKRHKLTVCVYHGNNREAKPRTLAKYDMVVTTYNLVSREYKNRSNLYAVKWERIILDEAHLIRNHKSQASEASCKLKGKKRWALTGTPIQNKEMDLYALLKFLKCSPFDELAHWKRWIDNKSAGGQQRLNTLMKSLMLRRTKQQLQEYGNLALPDKNIELVEVALDKEEMAVYQKVMLYSRSLFAQFLHQRAEKNHDLIRGVEGDRPTFLQTKQPNEAFVKMHQRFVRLDRKTEVKSHEILVLLLRLRQICCHPGLIDSMLEDEDNVSTHDESSFAYHQEIDLLEQLNNLQINDGNSSTGLSESLNASKEKAISKALSKALWKSNPVFNLTRLSSKMQKVIDVFEKKILNTSDKALIVSQWTSVLEILKGHLARKGIVTVSLNGSVPVKYRNDIVNDFNNPNNNKKIMLLSLTAGGVGLNLVGANHLFLIDLHWNPQLEAQAQDRIYRVGQKKTVYIYKFMCKETVEERIKMLQDHKLAIASGVLTGVKSSESSKLSIDDLKSLFGL</sequence>
<dbReference type="FunCoup" id="A0A7R8Z0I9">
    <property type="interactions" value="1665"/>
</dbReference>
<dbReference type="Gene3D" id="3.40.50.300">
    <property type="entry name" value="P-loop containing nucleotide triphosphate hydrolases"/>
    <property type="match status" value="1"/>
</dbReference>
<evidence type="ECO:0000259" key="18">
    <source>
        <dbReference type="PROSITE" id="PS51194"/>
    </source>
</evidence>
<keyword evidence="12" id="KW-0539">Nucleus</keyword>
<feature type="domain" description="Helicase ATP-binding" evidence="17">
    <location>
        <begin position="517"/>
        <end position="711"/>
    </location>
</feature>
<dbReference type="PANTHER" id="PTHR45626">
    <property type="entry name" value="TRANSCRIPTION TERMINATION FACTOR 2-RELATED"/>
    <property type="match status" value="1"/>
</dbReference>
<feature type="compositionally biased region" description="Polar residues" evidence="16">
    <location>
        <begin position="213"/>
        <end position="225"/>
    </location>
</feature>
<feature type="compositionally biased region" description="Low complexity" evidence="16">
    <location>
        <begin position="307"/>
        <end position="319"/>
    </location>
</feature>
<dbReference type="AlphaFoldDB" id="A0A7R8Z0I9"/>
<keyword evidence="11" id="KW-0804">Transcription</keyword>
<evidence type="ECO:0000256" key="4">
    <source>
        <dbReference type="ARBA" id="ARBA00022553"/>
    </source>
</evidence>
<proteinExistence type="inferred from homology"/>
<dbReference type="InterPro" id="IPR014001">
    <property type="entry name" value="Helicase_ATP-bd"/>
</dbReference>
<feature type="compositionally biased region" description="Acidic residues" evidence="16">
    <location>
        <begin position="18"/>
        <end position="27"/>
    </location>
</feature>
<dbReference type="PROSITE" id="PS51194">
    <property type="entry name" value="HELICASE_CTER"/>
    <property type="match status" value="1"/>
</dbReference>
<dbReference type="GO" id="GO:0005737">
    <property type="term" value="C:cytoplasm"/>
    <property type="evidence" value="ECO:0007669"/>
    <property type="project" value="UniProtKB-ARBA"/>
</dbReference>
<gene>
    <name evidence="19" type="ORF">HERILL_LOCUS15017</name>
</gene>
<dbReference type="PROSITE" id="PS51192">
    <property type="entry name" value="HELICASE_ATP_BIND_1"/>
    <property type="match status" value="1"/>
</dbReference>
<evidence type="ECO:0000256" key="3">
    <source>
        <dbReference type="ARBA" id="ARBA00022472"/>
    </source>
</evidence>
<dbReference type="GO" id="GO:0006353">
    <property type="term" value="P:DNA-templated transcription termination"/>
    <property type="evidence" value="ECO:0007669"/>
    <property type="project" value="UniProtKB-KW"/>
</dbReference>
<keyword evidence="7" id="KW-0347">Helicase</keyword>
<comment type="similarity">
    <text evidence="2">Belongs to the SNF2/RAD54 helicase family.</text>
</comment>
<evidence type="ECO:0000256" key="15">
    <source>
        <dbReference type="ARBA" id="ARBA00082628"/>
    </source>
</evidence>
<keyword evidence="6" id="KW-0378">Hydrolase</keyword>
<keyword evidence="8" id="KW-0067">ATP-binding</keyword>
<evidence type="ECO:0000256" key="14">
    <source>
        <dbReference type="ARBA" id="ARBA00079067"/>
    </source>
</evidence>
<dbReference type="Proteomes" id="UP000594454">
    <property type="component" value="Chromosome 6"/>
</dbReference>
<evidence type="ECO:0000313" key="19">
    <source>
        <dbReference type="EMBL" id="CAD7092679.1"/>
    </source>
</evidence>
<dbReference type="Gene3D" id="3.40.50.10810">
    <property type="entry name" value="Tandem AAA-ATPase domain"/>
    <property type="match status" value="1"/>
</dbReference>
<dbReference type="FunFam" id="3.40.50.10810:FF:000043">
    <property type="entry name" value="Transcription termination factor 2"/>
    <property type="match status" value="1"/>
</dbReference>
<dbReference type="EMBL" id="LR899014">
    <property type="protein sequence ID" value="CAD7092679.1"/>
    <property type="molecule type" value="Genomic_DNA"/>
</dbReference>
<dbReference type="GO" id="GO:0005634">
    <property type="term" value="C:nucleus"/>
    <property type="evidence" value="ECO:0007669"/>
    <property type="project" value="UniProtKB-SubCell"/>
</dbReference>
<evidence type="ECO:0000256" key="11">
    <source>
        <dbReference type="ARBA" id="ARBA00023163"/>
    </source>
</evidence>
<evidence type="ECO:0000256" key="1">
    <source>
        <dbReference type="ARBA" id="ARBA00004123"/>
    </source>
</evidence>
<evidence type="ECO:0000256" key="5">
    <source>
        <dbReference type="ARBA" id="ARBA00022741"/>
    </source>
</evidence>
<keyword evidence="4" id="KW-0597">Phosphoprotein</keyword>
<feature type="compositionally biased region" description="Polar residues" evidence="16">
    <location>
        <begin position="1"/>
        <end position="11"/>
    </location>
</feature>
<organism evidence="19 20">
    <name type="scientific">Hermetia illucens</name>
    <name type="common">Black soldier fly</name>
    <dbReference type="NCBI Taxonomy" id="343691"/>
    <lineage>
        <taxon>Eukaryota</taxon>
        <taxon>Metazoa</taxon>
        <taxon>Ecdysozoa</taxon>
        <taxon>Arthropoda</taxon>
        <taxon>Hexapoda</taxon>
        <taxon>Insecta</taxon>
        <taxon>Pterygota</taxon>
        <taxon>Neoptera</taxon>
        <taxon>Endopterygota</taxon>
        <taxon>Diptera</taxon>
        <taxon>Brachycera</taxon>
        <taxon>Stratiomyomorpha</taxon>
        <taxon>Stratiomyidae</taxon>
        <taxon>Hermetiinae</taxon>
        <taxon>Hermetia</taxon>
    </lineage>
</organism>
<evidence type="ECO:0000256" key="9">
    <source>
        <dbReference type="ARBA" id="ARBA00023015"/>
    </source>
</evidence>
<keyword evidence="9" id="KW-0805">Transcription regulation</keyword>
<feature type="region of interest" description="Disordered" evidence="16">
    <location>
        <begin position="1"/>
        <end position="250"/>
    </location>
</feature>
<dbReference type="OrthoDB" id="423559at2759"/>
<evidence type="ECO:0000256" key="6">
    <source>
        <dbReference type="ARBA" id="ARBA00022801"/>
    </source>
</evidence>
<keyword evidence="10" id="KW-0238">DNA-binding</keyword>
<dbReference type="Pfam" id="PF00176">
    <property type="entry name" value="SNF2-rel_dom"/>
    <property type="match status" value="1"/>
</dbReference>
<feature type="compositionally biased region" description="Polar residues" evidence="16">
    <location>
        <begin position="47"/>
        <end position="59"/>
    </location>
</feature>
<dbReference type="Pfam" id="PF00271">
    <property type="entry name" value="Helicase_C"/>
    <property type="match status" value="1"/>
</dbReference>
<feature type="domain" description="Helicase C-terminal" evidence="18">
    <location>
        <begin position="941"/>
        <end position="1107"/>
    </location>
</feature>
<feature type="region of interest" description="Disordered" evidence="16">
    <location>
        <begin position="547"/>
        <end position="571"/>
    </location>
</feature>
<keyword evidence="3" id="KW-0806">Transcription termination</keyword>
<evidence type="ECO:0000256" key="13">
    <source>
        <dbReference type="ARBA" id="ARBA00070113"/>
    </source>
</evidence>
<evidence type="ECO:0000256" key="10">
    <source>
        <dbReference type="ARBA" id="ARBA00023125"/>
    </source>
</evidence>